<comment type="caution">
    <text evidence="10">The sequence shown here is derived from an EMBL/GenBank/DDBJ whole genome shotgun (WGS) entry which is preliminary data.</text>
</comment>
<dbReference type="GO" id="GO:0000981">
    <property type="term" value="F:DNA-binding transcription factor activity, RNA polymerase II-specific"/>
    <property type="evidence" value="ECO:0007669"/>
    <property type="project" value="TreeGrafter"/>
</dbReference>
<evidence type="ECO:0000256" key="6">
    <source>
        <dbReference type="ARBA" id="ARBA00023163"/>
    </source>
</evidence>
<keyword evidence="11" id="KW-1185">Reference proteome</keyword>
<dbReference type="SMART" id="SM00353">
    <property type="entry name" value="HLH"/>
    <property type="match status" value="1"/>
</dbReference>
<dbReference type="GO" id="GO:0005634">
    <property type="term" value="C:nucleus"/>
    <property type="evidence" value="ECO:0007669"/>
    <property type="project" value="UniProtKB-SubCell"/>
</dbReference>
<evidence type="ECO:0000313" key="10">
    <source>
        <dbReference type="EMBL" id="GCB70032.1"/>
    </source>
</evidence>
<feature type="compositionally biased region" description="Basic and acidic residues" evidence="8">
    <location>
        <begin position="248"/>
        <end position="260"/>
    </location>
</feature>
<dbReference type="EMBL" id="BFAA01003264">
    <property type="protein sequence ID" value="GCB70032.1"/>
    <property type="molecule type" value="Genomic_DNA"/>
</dbReference>
<evidence type="ECO:0000256" key="5">
    <source>
        <dbReference type="ARBA" id="ARBA00023015"/>
    </source>
</evidence>
<dbReference type="PROSITE" id="PS50888">
    <property type="entry name" value="BHLH"/>
    <property type="match status" value="1"/>
</dbReference>
<reference evidence="10 11" key="1">
    <citation type="journal article" date="2018" name="Nat. Ecol. Evol.">
        <title>Shark genomes provide insights into elasmobranch evolution and the origin of vertebrates.</title>
        <authorList>
            <person name="Hara Y"/>
            <person name="Yamaguchi K"/>
            <person name="Onimaru K"/>
            <person name="Kadota M"/>
            <person name="Koyanagi M"/>
            <person name="Keeley SD"/>
            <person name="Tatsumi K"/>
            <person name="Tanaka K"/>
            <person name="Motone F"/>
            <person name="Kageyama Y"/>
            <person name="Nozu R"/>
            <person name="Adachi N"/>
            <person name="Nishimura O"/>
            <person name="Nakagawa R"/>
            <person name="Tanegashima C"/>
            <person name="Kiyatake I"/>
            <person name="Matsumoto R"/>
            <person name="Murakumo K"/>
            <person name="Nishida K"/>
            <person name="Terakita A"/>
            <person name="Kuratani S"/>
            <person name="Sato K"/>
            <person name="Hyodo S Kuraku.S."/>
        </authorList>
    </citation>
    <scope>NUCLEOTIDE SEQUENCE [LARGE SCALE GENOMIC DNA]</scope>
</reference>
<organism evidence="10 11">
    <name type="scientific">Scyliorhinus torazame</name>
    <name type="common">Cloudy catshark</name>
    <name type="synonym">Catulus torazame</name>
    <dbReference type="NCBI Taxonomy" id="75743"/>
    <lineage>
        <taxon>Eukaryota</taxon>
        <taxon>Metazoa</taxon>
        <taxon>Chordata</taxon>
        <taxon>Craniata</taxon>
        <taxon>Vertebrata</taxon>
        <taxon>Chondrichthyes</taxon>
        <taxon>Elasmobranchii</taxon>
        <taxon>Galeomorphii</taxon>
        <taxon>Galeoidea</taxon>
        <taxon>Carcharhiniformes</taxon>
        <taxon>Scyliorhinidae</taxon>
        <taxon>Scyliorhinus</taxon>
    </lineage>
</organism>
<protein>
    <recommendedName>
        <fullName evidence="9">BHLH domain-containing protein</fullName>
    </recommendedName>
</protein>
<dbReference type="SUPFAM" id="SSF47459">
    <property type="entry name" value="HLH, helix-loop-helix DNA-binding domain"/>
    <property type="match status" value="1"/>
</dbReference>
<feature type="compositionally biased region" description="Basic and acidic residues" evidence="8">
    <location>
        <begin position="273"/>
        <end position="284"/>
    </location>
</feature>
<evidence type="ECO:0000256" key="3">
    <source>
        <dbReference type="ARBA" id="ARBA00022782"/>
    </source>
</evidence>
<dbReference type="InterPro" id="IPR050359">
    <property type="entry name" value="bHLH_transcription_factors"/>
</dbReference>
<proteinExistence type="predicted"/>
<dbReference type="PANTHER" id="PTHR19290:SF150">
    <property type="entry name" value="ATONAL BHLH TRANSCRIPTION FACTOR 1B"/>
    <property type="match status" value="1"/>
</dbReference>
<keyword evidence="7" id="KW-0539">Nucleus</keyword>
<dbReference type="GO" id="GO:0046983">
    <property type="term" value="F:protein dimerization activity"/>
    <property type="evidence" value="ECO:0007669"/>
    <property type="project" value="InterPro"/>
</dbReference>
<dbReference type="AlphaFoldDB" id="A0A401PAA7"/>
<feature type="domain" description="BHLH" evidence="9">
    <location>
        <begin position="108"/>
        <end position="160"/>
    </location>
</feature>
<dbReference type="InterPro" id="IPR011598">
    <property type="entry name" value="bHLH_dom"/>
</dbReference>
<keyword evidence="5" id="KW-0805">Transcription regulation</keyword>
<sequence length="284" mass="31019">MKLAEWPSEEESSEVNPSRPAHLPKPEPRVWLPPAFQATCLPYHTYFAVPAGNAAALRDQEVVLGGRADAVPHAAKLLAQTALPGSGLCGVKGQATPASRQPTEPPKYRRLAANARERRRMHGLNHAFDELRSVIPAFDNEKKLSKYETLQMAQIYIAELTELLQNVGKQTRDSVSDCPNVKAAPNVLSPTNHCSLQHPISASFNIPERSPYVLSDSVGDAGTAAHRLALLSPPKSVRNESKVTSNRSDGEYSPHSHSSDLEEGQADTLLYQRSEHLSDFSHAP</sequence>
<evidence type="ECO:0000256" key="7">
    <source>
        <dbReference type="ARBA" id="ARBA00023242"/>
    </source>
</evidence>
<dbReference type="GO" id="GO:0007423">
    <property type="term" value="P:sensory organ development"/>
    <property type="evidence" value="ECO:0007669"/>
    <property type="project" value="TreeGrafter"/>
</dbReference>
<dbReference type="Pfam" id="PF00010">
    <property type="entry name" value="HLH"/>
    <property type="match status" value="1"/>
</dbReference>
<dbReference type="OrthoDB" id="6161578at2759"/>
<dbReference type="CDD" id="cd19713">
    <property type="entry name" value="bHLH_TS_ATOH1"/>
    <property type="match status" value="1"/>
</dbReference>
<feature type="region of interest" description="Disordered" evidence="8">
    <location>
        <begin position="229"/>
        <end position="284"/>
    </location>
</feature>
<accession>A0A401PAA7</accession>
<dbReference type="GO" id="GO:0045944">
    <property type="term" value="P:positive regulation of transcription by RNA polymerase II"/>
    <property type="evidence" value="ECO:0007669"/>
    <property type="project" value="TreeGrafter"/>
</dbReference>
<keyword evidence="6" id="KW-0804">Transcription</keyword>
<evidence type="ECO:0000256" key="8">
    <source>
        <dbReference type="SAM" id="MobiDB-lite"/>
    </source>
</evidence>
<evidence type="ECO:0000256" key="4">
    <source>
        <dbReference type="ARBA" id="ARBA00022902"/>
    </source>
</evidence>
<name>A0A401PAA7_SCYTO</name>
<dbReference type="GO" id="GO:0070888">
    <property type="term" value="F:E-box binding"/>
    <property type="evidence" value="ECO:0007669"/>
    <property type="project" value="TreeGrafter"/>
</dbReference>
<dbReference type="Gene3D" id="4.10.280.10">
    <property type="entry name" value="Helix-loop-helix DNA-binding domain"/>
    <property type="match status" value="1"/>
</dbReference>
<evidence type="ECO:0000256" key="1">
    <source>
        <dbReference type="ARBA" id="ARBA00004123"/>
    </source>
</evidence>
<dbReference type="GO" id="GO:0061564">
    <property type="term" value="P:axon development"/>
    <property type="evidence" value="ECO:0007669"/>
    <property type="project" value="TreeGrafter"/>
</dbReference>
<dbReference type="OMA" id="GSIAPRC"/>
<evidence type="ECO:0000259" key="9">
    <source>
        <dbReference type="PROSITE" id="PS50888"/>
    </source>
</evidence>
<keyword evidence="4" id="KW-0524">Neurogenesis</keyword>
<gene>
    <name evidence="10" type="ORF">scyTo_0008490</name>
</gene>
<keyword evidence="2" id="KW-0217">Developmental protein</keyword>
<dbReference type="PANTHER" id="PTHR19290">
    <property type="entry name" value="BASIC HELIX-LOOP-HELIX PROTEIN NEUROGENIN-RELATED"/>
    <property type="match status" value="1"/>
</dbReference>
<dbReference type="FunFam" id="4.10.280.10:FF:000025">
    <property type="entry name" value="protein atonal homolog 7"/>
    <property type="match status" value="1"/>
</dbReference>
<dbReference type="STRING" id="75743.A0A401PAA7"/>
<dbReference type="InterPro" id="IPR036638">
    <property type="entry name" value="HLH_DNA-bd_sf"/>
</dbReference>
<comment type="subcellular location">
    <subcellularLocation>
        <location evidence="1">Nucleus</location>
    </subcellularLocation>
</comment>
<dbReference type="InterPro" id="IPR032661">
    <property type="entry name" value="ATOH1_bHLH"/>
</dbReference>
<feature type="region of interest" description="Disordered" evidence="8">
    <location>
        <begin position="1"/>
        <end position="24"/>
    </location>
</feature>
<keyword evidence="3" id="KW-0221">Differentiation</keyword>
<evidence type="ECO:0000256" key="2">
    <source>
        <dbReference type="ARBA" id="ARBA00022473"/>
    </source>
</evidence>
<dbReference type="Proteomes" id="UP000288216">
    <property type="component" value="Unassembled WGS sequence"/>
</dbReference>
<evidence type="ECO:0000313" key="11">
    <source>
        <dbReference type="Proteomes" id="UP000288216"/>
    </source>
</evidence>